<dbReference type="OrthoDB" id="9807744at2"/>
<protein>
    <recommendedName>
        <fullName evidence="3">DUF418 domain-containing protein</fullName>
    </recommendedName>
</protein>
<evidence type="ECO:0000256" key="1">
    <source>
        <dbReference type="SAM" id="MobiDB-lite"/>
    </source>
</evidence>
<evidence type="ECO:0000313" key="4">
    <source>
        <dbReference type="EMBL" id="SOB96787.1"/>
    </source>
</evidence>
<keyword evidence="2" id="KW-0472">Membrane</keyword>
<feature type="transmembrane region" description="Helical" evidence="2">
    <location>
        <begin position="115"/>
        <end position="130"/>
    </location>
</feature>
<evidence type="ECO:0000313" key="5">
    <source>
        <dbReference type="Proteomes" id="UP000219331"/>
    </source>
</evidence>
<feature type="transmembrane region" description="Helical" evidence="2">
    <location>
        <begin position="417"/>
        <end position="437"/>
    </location>
</feature>
<dbReference type="Pfam" id="PF04235">
    <property type="entry name" value="DUF418"/>
    <property type="match status" value="1"/>
</dbReference>
<feature type="transmembrane region" description="Helical" evidence="2">
    <location>
        <begin position="281"/>
        <end position="298"/>
    </location>
</feature>
<feature type="transmembrane region" description="Helical" evidence="2">
    <location>
        <begin position="310"/>
        <end position="328"/>
    </location>
</feature>
<evidence type="ECO:0000259" key="3">
    <source>
        <dbReference type="Pfam" id="PF04235"/>
    </source>
</evidence>
<organism evidence="4 5">
    <name type="scientific">Stappia indica</name>
    <dbReference type="NCBI Taxonomy" id="538381"/>
    <lineage>
        <taxon>Bacteria</taxon>
        <taxon>Pseudomonadati</taxon>
        <taxon>Pseudomonadota</taxon>
        <taxon>Alphaproteobacteria</taxon>
        <taxon>Hyphomicrobiales</taxon>
        <taxon>Stappiaceae</taxon>
        <taxon>Stappia</taxon>
    </lineage>
</organism>
<feature type="transmembrane region" description="Helical" evidence="2">
    <location>
        <begin position="389"/>
        <end position="411"/>
    </location>
</feature>
<proteinExistence type="predicted"/>
<evidence type="ECO:0000256" key="2">
    <source>
        <dbReference type="SAM" id="Phobius"/>
    </source>
</evidence>
<gene>
    <name evidence="4" type="ORF">SAMN05421512_102312</name>
</gene>
<dbReference type="EMBL" id="OBML01000002">
    <property type="protein sequence ID" value="SOB96787.1"/>
    <property type="molecule type" value="Genomic_DNA"/>
</dbReference>
<dbReference type="RefSeq" id="WP_097174072.1">
    <property type="nucleotide sequence ID" value="NZ_OBML01000002.1"/>
</dbReference>
<dbReference type="AlphaFoldDB" id="A0A285RRN3"/>
<reference evidence="4 5" key="1">
    <citation type="submission" date="2017-08" db="EMBL/GenBank/DDBJ databases">
        <authorList>
            <person name="de Groot N.N."/>
        </authorList>
    </citation>
    <scope>NUCLEOTIDE SEQUENCE [LARGE SCALE GENOMIC DNA]</scope>
    <source>
        <strain evidence="4 5">USBA 352</strain>
    </source>
</reference>
<feature type="transmembrane region" description="Helical" evidence="2">
    <location>
        <begin position="136"/>
        <end position="152"/>
    </location>
</feature>
<keyword evidence="5" id="KW-1185">Reference proteome</keyword>
<feature type="transmembrane region" description="Helical" evidence="2">
    <location>
        <begin position="31"/>
        <end position="53"/>
    </location>
</feature>
<keyword evidence="2" id="KW-1133">Transmembrane helix</keyword>
<name>A0A285RRN3_9HYPH</name>
<feature type="compositionally biased region" description="Low complexity" evidence="1">
    <location>
        <begin position="220"/>
        <end position="231"/>
    </location>
</feature>
<keyword evidence="2" id="KW-0812">Transmembrane</keyword>
<feature type="transmembrane region" description="Helical" evidence="2">
    <location>
        <begin position="65"/>
        <end position="94"/>
    </location>
</feature>
<dbReference type="InterPro" id="IPR007349">
    <property type="entry name" value="DUF418"/>
</dbReference>
<dbReference type="Proteomes" id="UP000219331">
    <property type="component" value="Unassembled WGS sequence"/>
</dbReference>
<feature type="transmembrane region" description="Helical" evidence="2">
    <location>
        <begin position="157"/>
        <end position="178"/>
    </location>
</feature>
<dbReference type="InterPro" id="IPR052529">
    <property type="entry name" value="Bact_Transport_Assoc"/>
</dbReference>
<sequence>MDQSIRRTSAGSLANANGSSRLVVLDALRGLAALGILWRNIFVFGLPAVAFSLPEEWGESVVSNVASWLFVVIFVDGTMRGLFSLIFGATAILLMERHARNPGGLAAADLYFRRLMWLIVFGIIHGYLLLWPHDVLYVYGLLGMFLFVFRNLSGRKLLAIGLVIFAISSFKDGTGLSLDQISSDAFEAAQSELVQPDAEADLQQQEPAQPPLVQPQDNVQQDAPQQDAGQQESEDEAAMFEELERMALAEMDERLAGYTEVLRNLAPETFQEQTTLFFTDHILDVGAMMFFGMALYRLGAFSGRWSTGQYAVMAVGGLGCGIFIGFLVHGTNAIPGFESWSLGSWDAYFYNLRRLLIGLGLIGLANLLARGGAGRILLAPFVAVGKIPLTIYVGQTIICGIVFYGFGFGLFGSMEHHQLLMAAFAINIAQILFALAWQRTGRQGPLEWLLRWLVQQGPQALMDGDRKA</sequence>
<feature type="domain" description="DUF418" evidence="3">
    <location>
        <begin position="295"/>
        <end position="454"/>
    </location>
</feature>
<accession>A0A285RRN3</accession>
<dbReference type="PANTHER" id="PTHR30590:SF2">
    <property type="entry name" value="INNER MEMBRANE PROTEIN"/>
    <property type="match status" value="1"/>
</dbReference>
<feature type="transmembrane region" description="Helical" evidence="2">
    <location>
        <begin position="348"/>
        <end position="369"/>
    </location>
</feature>
<dbReference type="PANTHER" id="PTHR30590">
    <property type="entry name" value="INNER MEMBRANE PROTEIN"/>
    <property type="match status" value="1"/>
</dbReference>
<feature type="region of interest" description="Disordered" evidence="1">
    <location>
        <begin position="196"/>
        <end position="236"/>
    </location>
</feature>